<dbReference type="EMBL" id="AZHX01002098">
    <property type="protein sequence ID" value="ETW97099.1"/>
    <property type="molecule type" value="Genomic_DNA"/>
</dbReference>
<evidence type="ECO:0000259" key="1">
    <source>
        <dbReference type="Pfam" id="PF03781"/>
    </source>
</evidence>
<name>W4LGR6_9BACT</name>
<dbReference type="Proteomes" id="UP000019140">
    <property type="component" value="Unassembled WGS sequence"/>
</dbReference>
<dbReference type="InterPro" id="IPR016187">
    <property type="entry name" value="CTDL_fold"/>
</dbReference>
<dbReference type="InterPro" id="IPR005532">
    <property type="entry name" value="SUMF_dom"/>
</dbReference>
<evidence type="ECO:0000313" key="2">
    <source>
        <dbReference type="EMBL" id="ETW97099.1"/>
    </source>
</evidence>
<dbReference type="InterPro" id="IPR042095">
    <property type="entry name" value="SUMF_sf"/>
</dbReference>
<accession>W4LGR6</accession>
<feature type="domain" description="Sulfatase-modifying factor enzyme-like" evidence="1">
    <location>
        <begin position="7"/>
        <end position="208"/>
    </location>
</feature>
<dbReference type="HOGENOM" id="CLU_012431_0_1_7"/>
<feature type="non-terminal residue" evidence="2">
    <location>
        <position position="1"/>
    </location>
</feature>
<sequence>GLTDAELDQMVEIPAGTFLMGADNGFADERPQKTIHVKRFLIDKYEVTNRKFHGVGMQLVRSFGPQYAEASLPVVGVTWFQAAAYCRKTGKRLPSEAEWEKAARGAGGRMFPWGNFWDPALANDGRGPRPVGSFPHGVSPYGVHDMAGNVWEWVQDRYPLRIGASSADERRLLRGGAWNYPAVYIRTSYRRHERPDFAEHRIGFRCAKDVP</sequence>
<dbReference type="InterPro" id="IPR051043">
    <property type="entry name" value="Sulfatase_Mod_Factor_Kinase"/>
</dbReference>
<organism evidence="2 3">
    <name type="scientific">Candidatus Entotheonella gemina</name>
    <dbReference type="NCBI Taxonomy" id="1429439"/>
    <lineage>
        <taxon>Bacteria</taxon>
        <taxon>Pseudomonadati</taxon>
        <taxon>Nitrospinota/Tectimicrobiota group</taxon>
        <taxon>Candidatus Tectimicrobiota</taxon>
        <taxon>Candidatus Entotheonellia</taxon>
        <taxon>Candidatus Entotheonellales</taxon>
        <taxon>Candidatus Entotheonellaceae</taxon>
        <taxon>Candidatus Entotheonella</taxon>
    </lineage>
</organism>
<comment type="caution">
    <text evidence="2">The sequence shown here is derived from an EMBL/GenBank/DDBJ whole genome shotgun (WGS) entry which is preliminary data.</text>
</comment>
<dbReference type="SUPFAM" id="SSF56436">
    <property type="entry name" value="C-type lectin-like"/>
    <property type="match status" value="1"/>
</dbReference>
<reference evidence="2 3" key="1">
    <citation type="journal article" date="2014" name="Nature">
        <title>An environmental bacterial taxon with a large and distinct metabolic repertoire.</title>
        <authorList>
            <person name="Wilson M.C."/>
            <person name="Mori T."/>
            <person name="Ruckert C."/>
            <person name="Uria A.R."/>
            <person name="Helf M.J."/>
            <person name="Takada K."/>
            <person name="Gernert C."/>
            <person name="Steffens U.A."/>
            <person name="Heycke N."/>
            <person name="Schmitt S."/>
            <person name="Rinke C."/>
            <person name="Helfrich E.J."/>
            <person name="Brachmann A.O."/>
            <person name="Gurgui C."/>
            <person name="Wakimoto T."/>
            <person name="Kracht M."/>
            <person name="Crusemann M."/>
            <person name="Hentschel U."/>
            <person name="Abe I."/>
            <person name="Matsunaga S."/>
            <person name="Kalinowski J."/>
            <person name="Takeyama H."/>
            <person name="Piel J."/>
        </authorList>
    </citation>
    <scope>NUCLEOTIDE SEQUENCE [LARGE SCALE GENOMIC DNA]</scope>
    <source>
        <strain evidence="3">TSY2</strain>
    </source>
</reference>
<gene>
    <name evidence="2" type="ORF">ETSY2_45190</name>
</gene>
<dbReference type="Pfam" id="PF03781">
    <property type="entry name" value="FGE-sulfatase"/>
    <property type="match status" value="1"/>
</dbReference>
<proteinExistence type="predicted"/>
<dbReference type="PANTHER" id="PTHR23150">
    <property type="entry name" value="SULFATASE MODIFYING FACTOR 1, 2"/>
    <property type="match status" value="1"/>
</dbReference>
<dbReference type="Gene3D" id="3.90.1580.10">
    <property type="entry name" value="paralog of FGE (formylglycine-generating enzyme)"/>
    <property type="match status" value="1"/>
</dbReference>
<evidence type="ECO:0000313" key="3">
    <source>
        <dbReference type="Proteomes" id="UP000019140"/>
    </source>
</evidence>
<protein>
    <recommendedName>
        <fullName evidence="1">Sulfatase-modifying factor enzyme-like domain-containing protein</fullName>
    </recommendedName>
</protein>
<keyword evidence="3" id="KW-1185">Reference proteome</keyword>
<dbReference type="PANTHER" id="PTHR23150:SF19">
    <property type="entry name" value="FORMYLGLYCINE-GENERATING ENZYME"/>
    <property type="match status" value="1"/>
</dbReference>
<dbReference type="AlphaFoldDB" id="W4LGR6"/>